<evidence type="ECO:0000256" key="2">
    <source>
        <dbReference type="ARBA" id="ARBA00022723"/>
    </source>
</evidence>
<dbReference type="PROSITE" id="PS00523">
    <property type="entry name" value="SULFATASE_1"/>
    <property type="match status" value="1"/>
</dbReference>
<dbReference type="InterPro" id="IPR017850">
    <property type="entry name" value="Alkaline_phosphatase_core_sf"/>
</dbReference>
<dbReference type="AlphaFoldDB" id="A0A9D1D0Y6"/>
<evidence type="ECO:0000256" key="4">
    <source>
        <dbReference type="ARBA" id="ARBA00022837"/>
    </source>
</evidence>
<comment type="similarity">
    <text evidence="1">Belongs to the sulfatase family.</text>
</comment>
<organism evidence="6 7">
    <name type="scientific">Candidatus Limivivens merdigallinarum</name>
    <dbReference type="NCBI Taxonomy" id="2840859"/>
    <lineage>
        <taxon>Bacteria</taxon>
        <taxon>Bacillati</taxon>
        <taxon>Bacillota</taxon>
        <taxon>Clostridia</taxon>
        <taxon>Lachnospirales</taxon>
        <taxon>Lachnospiraceae</taxon>
        <taxon>Lachnospiraceae incertae sedis</taxon>
        <taxon>Candidatus Limivivens</taxon>
    </lineage>
</organism>
<dbReference type="GO" id="GO:0046872">
    <property type="term" value="F:metal ion binding"/>
    <property type="evidence" value="ECO:0007669"/>
    <property type="project" value="UniProtKB-KW"/>
</dbReference>
<keyword evidence="3" id="KW-0378">Hydrolase</keyword>
<evidence type="ECO:0000259" key="5">
    <source>
        <dbReference type="Pfam" id="PF00884"/>
    </source>
</evidence>
<keyword evidence="2" id="KW-0479">Metal-binding</keyword>
<dbReference type="PANTHER" id="PTHR42693:SF53">
    <property type="entry name" value="ENDO-4-O-SULFATASE"/>
    <property type="match status" value="1"/>
</dbReference>
<evidence type="ECO:0000256" key="1">
    <source>
        <dbReference type="ARBA" id="ARBA00008779"/>
    </source>
</evidence>
<dbReference type="SUPFAM" id="SSF53649">
    <property type="entry name" value="Alkaline phosphatase-like"/>
    <property type="match status" value="1"/>
</dbReference>
<evidence type="ECO:0000313" key="7">
    <source>
        <dbReference type="Proteomes" id="UP000886886"/>
    </source>
</evidence>
<gene>
    <name evidence="6" type="ORF">IAB26_08970</name>
</gene>
<name>A0A9D1D0Y6_9FIRM</name>
<sequence length="499" mass="56467">MNRKPNVIYILADDMGYGDISAFNENCPFQTPHLDALCENGVKFTDAHASSAVCTPSRYSILTGRYNWRSRLKSYVVGGYSEPLIEEDRKTVAHLFQEQGYHTVMIGKWHLGMSFSKTPDFHELPDFDACTGVDYAAPIQRSPVSNGFDYYFGISGSLDMPPYLYIENDRFTELPDHETVNTGKKFWRKGPTGPSFRHEHVLDELTEKVTEQIETWKDEPFFIYFPMPAPHTPILPREDFIGKSGTNEYGDFVLHCDDVVGRVVDKLKETGLYENTIVIYTSDNGCSPMADYAELREKGHNPSYVFRGTKADIYEGGHRIPLIVQWPKELKGGKTCRRIVCLSDFMATMAEILGAELPDNCAEDSVSNLPLWENPEGAEVRKDIVHQSIDGSLSIRRGNFKLEMCPGSGGWSDPVPGKEDPKAPRFQLYDLSTDISERKNVITEYPGLAKELRGILKSYVEKGRSTPGTPQSNNGQRIWETVAWMDEDEETAEKLYKEE</sequence>
<protein>
    <submittedName>
        <fullName evidence="6">Arylsulfatase</fullName>
    </submittedName>
</protein>
<accession>A0A9D1D0Y6</accession>
<dbReference type="GO" id="GO:0004065">
    <property type="term" value="F:arylsulfatase activity"/>
    <property type="evidence" value="ECO:0007669"/>
    <property type="project" value="TreeGrafter"/>
</dbReference>
<dbReference type="EMBL" id="DVFT01000137">
    <property type="protein sequence ID" value="HIQ96680.1"/>
    <property type="molecule type" value="Genomic_DNA"/>
</dbReference>
<dbReference type="Gene3D" id="3.30.1120.10">
    <property type="match status" value="1"/>
</dbReference>
<proteinExistence type="inferred from homology"/>
<dbReference type="Gene3D" id="3.40.720.10">
    <property type="entry name" value="Alkaline Phosphatase, subunit A"/>
    <property type="match status" value="1"/>
</dbReference>
<evidence type="ECO:0000313" key="6">
    <source>
        <dbReference type="EMBL" id="HIQ96680.1"/>
    </source>
</evidence>
<dbReference type="InterPro" id="IPR000917">
    <property type="entry name" value="Sulfatase_N"/>
</dbReference>
<keyword evidence="4" id="KW-0106">Calcium</keyword>
<reference evidence="6" key="1">
    <citation type="submission" date="2020-10" db="EMBL/GenBank/DDBJ databases">
        <authorList>
            <person name="Gilroy R."/>
        </authorList>
    </citation>
    <scope>NUCLEOTIDE SEQUENCE</scope>
    <source>
        <strain evidence="6">ChiSjej3B21-11622</strain>
    </source>
</reference>
<feature type="domain" description="Sulfatase N-terminal" evidence="5">
    <location>
        <begin position="5"/>
        <end position="354"/>
    </location>
</feature>
<dbReference type="Proteomes" id="UP000886886">
    <property type="component" value="Unassembled WGS sequence"/>
</dbReference>
<dbReference type="PROSITE" id="PS00149">
    <property type="entry name" value="SULFATASE_2"/>
    <property type="match status" value="1"/>
</dbReference>
<dbReference type="InterPro" id="IPR024607">
    <property type="entry name" value="Sulfatase_CS"/>
</dbReference>
<dbReference type="InterPro" id="IPR050738">
    <property type="entry name" value="Sulfatase"/>
</dbReference>
<dbReference type="PANTHER" id="PTHR42693">
    <property type="entry name" value="ARYLSULFATASE FAMILY MEMBER"/>
    <property type="match status" value="1"/>
</dbReference>
<dbReference type="Pfam" id="PF00884">
    <property type="entry name" value="Sulfatase"/>
    <property type="match status" value="1"/>
</dbReference>
<comment type="caution">
    <text evidence="6">The sequence shown here is derived from an EMBL/GenBank/DDBJ whole genome shotgun (WGS) entry which is preliminary data.</text>
</comment>
<reference evidence="6" key="2">
    <citation type="journal article" date="2021" name="PeerJ">
        <title>Extensive microbial diversity within the chicken gut microbiome revealed by metagenomics and culture.</title>
        <authorList>
            <person name="Gilroy R."/>
            <person name="Ravi A."/>
            <person name="Getino M."/>
            <person name="Pursley I."/>
            <person name="Horton D.L."/>
            <person name="Alikhan N.F."/>
            <person name="Baker D."/>
            <person name="Gharbi K."/>
            <person name="Hall N."/>
            <person name="Watson M."/>
            <person name="Adriaenssens E.M."/>
            <person name="Foster-Nyarko E."/>
            <person name="Jarju S."/>
            <person name="Secka A."/>
            <person name="Antonio M."/>
            <person name="Oren A."/>
            <person name="Chaudhuri R.R."/>
            <person name="La Ragione R."/>
            <person name="Hildebrand F."/>
            <person name="Pallen M.J."/>
        </authorList>
    </citation>
    <scope>NUCLEOTIDE SEQUENCE</scope>
    <source>
        <strain evidence="6">ChiSjej3B21-11622</strain>
    </source>
</reference>
<evidence type="ECO:0000256" key="3">
    <source>
        <dbReference type="ARBA" id="ARBA00022801"/>
    </source>
</evidence>
<dbReference type="CDD" id="cd16143">
    <property type="entry name" value="ARS_like"/>
    <property type="match status" value="1"/>
</dbReference>